<dbReference type="RefSeq" id="WP_117314868.1">
    <property type="nucleotide sequence ID" value="NZ_QQSW01000002.1"/>
</dbReference>
<accession>A0A4R2KUW9</accession>
<dbReference type="EMBL" id="SLWX01000004">
    <property type="protein sequence ID" value="TCO76627.1"/>
    <property type="molecule type" value="Genomic_DNA"/>
</dbReference>
<evidence type="ECO:0000256" key="1">
    <source>
        <dbReference type="ARBA" id="ARBA00002397"/>
    </source>
</evidence>
<keyword evidence="5" id="KW-1185">Reference proteome</keyword>
<dbReference type="InterPro" id="IPR036679">
    <property type="entry name" value="FlgN-like_sf"/>
</dbReference>
<name>A0A4R2KUW9_9GAMM</name>
<dbReference type="OrthoDB" id="5566793at2"/>
<dbReference type="Pfam" id="PF05130">
    <property type="entry name" value="FlgN"/>
    <property type="match status" value="1"/>
</dbReference>
<dbReference type="Gene3D" id="1.20.58.300">
    <property type="entry name" value="FlgN-like"/>
    <property type="match status" value="1"/>
</dbReference>
<evidence type="ECO:0000256" key="2">
    <source>
        <dbReference type="ARBA" id="ARBA00007703"/>
    </source>
</evidence>
<sequence length="162" mass="17595">MLQSPARFATALADMLQAQRECATQLLQILERERAALDDGDLVAMDTASADKTAALAGMEQLKSREDQLLAGTPFSNSDTPFEQALAWCDASGAVRAVREDVSRLMIDCDRSNRRNGLLVQHRLNYVRRAIDILHAAHAETLVYGPDGMAHSGGSSRLLAEG</sequence>
<dbReference type="Proteomes" id="UP000294980">
    <property type="component" value="Unassembled WGS sequence"/>
</dbReference>
<protein>
    <submittedName>
        <fullName evidence="4">FlgN protein</fullName>
    </submittedName>
</protein>
<organism evidence="4 5">
    <name type="scientific">Chromatocurvus halotolerans</name>
    <dbReference type="NCBI Taxonomy" id="1132028"/>
    <lineage>
        <taxon>Bacteria</taxon>
        <taxon>Pseudomonadati</taxon>
        <taxon>Pseudomonadota</taxon>
        <taxon>Gammaproteobacteria</taxon>
        <taxon>Cellvibrionales</taxon>
        <taxon>Halieaceae</taxon>
        <taxon>Chromatocurvus</taxon>
    </lineage>
</organism>
<comment type="similarity">
    <text evidence="2">Belongs to the FlgN family.</text>
</comment>
<dbReference type="AlphaFoldDB" id="A0A4R2KUW9"/>
<comment type="caution">
    <text evidence="4">The sequence shown here is derived from an EMBL/GenBank/DDBJ whole genome shotgun (WGS) entry which is preliminary data.</text>
</comment>
<evidence type="ECO:0000313" key="4">
    <source>
        <dbReference type="EMBL" id="TCO76627.1"/>
    </source>
</evidence>
<evidence type="ECO:0000256" key="3">
    <source>
        <dbReference type="ARBA" id="ARBA00022795"/>
    </source>
</evidence>
<comment type="function">
    <text evidence="1">Required for the efficient initiation of filament assembly.</text>
</comment>
<reference evidence="4 5" key="1">
    <citation type="submission" date="2019-03" db="EMBL/GenBank/DDBJ databases">
        <title>Genomic Encyclopedia of Type Strains, Phase IV (KMG-IV): sequencing the most valuable type-strain genomes for metagenomic binning, comparative biology and taxonomic classification.</title>
        <authorList>
            <person name="Goeker M."/>
        </authorList>
    </citation>
    <scope>NUCLEOTIDE SEQUENCE [LARGE SCALE GENOMIC DNA]</scope>
    <source>
        <strain evidence="4 5">DSM 23344</strain>
    </source>
</reference>
<evidence type="ECO:0000313" key="5">
    <source>
        <dbReference type="Proteomes" id="UP000294980"/>
    </source>
</evidence>
<keyword evidence="3" id="KW-1005">Bacterial flagellum biogenesis</keyword>
<dbReference type="InterPro" id="IPR007809">
    <property type="entry name" value="FlgN-like"/>
</dbReference>
<dbReference type="GO" id="GO:0044780">
    <property type="term" value="P:bacterial-type flagellum assembly"/>
    <property type="evidence" value="ECO:0007669"/>
    <property type="project" value="InterPro"/>
</dbReference>
<gene>
    <name evidence="4" type="ORF">EV688_10481</name>
</gene>
<proteinExistence type="inferred from homology"/>
<dbReference type="SUPFAM" id="SSF140566">
    <property type="entry name" value="FlgN-like"/>
    <property type="match status" value="1"/>
</dbReference>